<organism evidence="1 3">
    <name type="scientific">Didymodactylos carnosus</name>
    <dbReference type="NCBI Taxonomy" id="1234261"/>
    <lineage>
        <taxon>Eukaryota</taxon>
        <taxon>Metazoa</taxon>
        <taxon>Spiralia</taxon>
        <taxon>Gnathifera</taxon>
        <taxon>Rotifera</taxon>
        <taxon>Eurotatoria</taxon>
        <taxon>Bdelloidea</taxon>
        <taxon>Philodinida</taxon>
        <taxon>Philodinidae</taxon>
        <taxon>Didymodactylos</taxon>
    </lineage>
</organism>
<evidence type="ECO:0000313" key="1">
    <source>
        <dbReference type="EMBL" id="CAF1070267.1"/>
    </source>
</evidence>
<dbReference type="Proteomes" id="UP000663829">
    <property type="component" value="Unassembled WGS sequence"/>
</dbReference>
<keyword evidence="3" id="KW-1185">Reference proteome</keyword>
<evidence type="ECO:0000313" key="2">
    <source>
        <dbReference type="EMBL" id="CAF3837431.1"/>
    </source>
</evidence>
<dbReference type="Proteomes" id="UP000681722">
    <property type="component" value="Unassembled WGS sequence"/>
</dbReference>
<comment type="caution">
    <text evidence="1">The sequence shown here is derived from an EMBL/GenBank/DDBJ whole genome shotgun (WGS) entry which is preliminary data.</text>
</comment>
<accession>A0A814LWT2</accession>
<evidence type="ECO:0000313" key="3">
    <source>
        <dbReference type="Proteomes" id="UP000663829"/>
    </source>
</evidence>
<gene>
    <name evidence="1" type="ORF">GPM918_LOCUS17238</name>
    <name evidence="2" type="ORF">SRO942_LOCUS17237</name>
</gene>
<name>A0A814LWT2_9BILA</name>
<reference evidence="1" key="1">
    <citation type="submission" date="2021-02" db="EMBL/GenBank/DDBJ databases">
        <authorList>
            <person name="Nowell W R."/>
        </authorList>
    </citation>
    <scope>NUCLEOTIDE SEQUENCE</scope>
</reference>
<dbReference type="EMBL" id="CAJOBC010004691">
    <property type="protein sequence ID" value="CAF3837431.1"/>
    <property type="molecule type" value="Genomic_DNA"/>
</dbReference>
<dbReference type="OrthoDB" id="8045002at2759"/>
<proteinExistence type="predicted"/>
<sequence length="106" mass="11819">MISATLRRDTNTTVDKLGSGRAQQIRRNRDRLIKIGSTVHLLGKHDSIQGSRRASGLNNQNYALMADECCDISGTQQLSIVTRFLPDLQNRSIDTQWAFFARASGL</sequence>
<dbReference type="AlphaFoldDB" id="A0A814LWT2"/>
<protein>
    <submittedName>
        <fullName evidence="1">Uncharacterized protein</fullName>
    </submittedName>
</protein>
<dbReference type="EMBL" id="CAJNOQ010004691">
    <property type="protein sequence ID" value="CAF1070267.1"/>
    <property type="molecule type" value="Genomic_DNA"/>
</dbReference>